<dbReference type="AlphaFoldDB" id="A0A0F9J2U1"/>
<dbReference type="PANTHER" id="PTHR47354">
    <property type="entry name" value="NADH OXIDOREDUCTASE HCR"/>
    <property type="match status" value="1"/>
</dbReference>
<dbReference type="InterPro" id="IPR017938">
    <property type="entry name" value="Riboflavin_synthase-like_b-brl"/>
</dbReference>
<name>A0A0F9J2U1_9ZZZZ</name>
<comment type="caution">
    <text evidence="2">The sequence shown here is derived from an EMBL/GenBank/DDBJ whole genome shotgun (WGS) entry which is preliminary data.</text>
</comment>
<evidence type="ECO:0000259" key="1">
    <source>
        <dbReference type="PROSITE" id="PS51384"/>
    </source>
</evidence>
<dbReference type="Pfam" id="PF00175">
    <property type="entry name" value="NAD_binding_1"/>
    <property type="match status" value="1"/>
</dbReference>
<dbReference type="InterPro" id="IPR039261">
    <property type="entry name" value="FNR_nucleotide-bd"/>
</dbReference>
<dbReference type="PANTHER" id="PTHR47354:SF5">
    <property type="entry name" value="PROTEIN RFBI"/>
    <property type="match status" value="1"/>
</dbReference>
<dbReference type="InterPro" id="IPR001433">
    <property type="entry name" value="OxRdtase_FAD/NAD-bd"/>
</dbReference>
<sequence length="237" mass="26548">MITNVKLIRKESIAESTMAFYFAKPAGFDFRAGQSVDYTLLDPPETDEEGNKRTFTLMHAPYEPELVAAMRMRDTAFKRTWKDLPIGTEIKLDGPYGDFTLHNTTSTPAVFIIGGIGVTPVRSMIAQATHDKTAHQITLLHASRTPAELPLKADFERLAKDNPNFSYISVASDSAPDDWPGERGRIDAEMVKKYVPDLNRPIYYLSGPPGMVKAMRQLLVDLQVNEDSIRTEEFSGY</sequence>
<dbReference type="GO" id="GO:0016491">
    <property type="term" value="F:oxidoreductase activity"/>
    <property type="evidence" value="ECO:0007669"/>
    <property type="project" value="InterPro"/>
</dbReference>
<dbReference type="Gene3D" id="2.40.30.10">
    <property type="entry name" value="Translation factors"/>
    <property type="match status" value="1"/>
</dbReference>
<proteinExistence type="predicted"/>
<dbReference type="CDD" id="cd00322">
    <property type="entry name" value="FNR_like"/>
    <property type="match status" value="1"/>
</dbReference>
<dbReference type="SUPFAM" id="SSF52343">
    <property type="entry name" value="Ferredoxin reductase-like, C-terminal NADP-linked domain"/>
    <property type="match status" value="1"/>
</dbReference>
<feature type="domain" description="FAD-binding FR-type" evidence="1">
    <location>
        <begin position="1"/>
        <end position="102"/>
    </location>
</feature>
<gene>
    <name evidence="2" type="ORF">LCGC14_1581610</name>
</gene>
<dbReference type="PRINTS" id="PR00410">
    <property type="entry name" value="PHEHYDRXLASE"/>
</dbReference>
<protein>
    <recommendedName>
        <fullName evidence="1">FAD-binding FR-type domain-containing protein</fullName>
    </recommendedName>
</protein>
<dbReference type="EMBL" id="LAZR01012456">
    <property type="protein sequence ID" value="KKM26749.1"/>
    <property type="molecule type" value="Genomic_DNA"/>
</dbReference>
<evidence type="ECO:0000313" key="2">
    <source>
        <dbReference type="EMBL" id="KKM26749.1"/>
    </source>
</evidence>
<organism evidence="2">
    <name type="scientific">marine sediment metagenome</name>
    <dbReference type="NCBI Taxonomy" id="412755"/>
    <lineage>
        <taxon>unclassified sequences</taxon>
        <taxon>metagenomes</taxon>
        <taxon>ecological metagenomes</taxon>
    </lineage>
</organism>
<dbReference type="InterPro" id="IPR017927">
    <property type="entry name" value="FAD-bd_FR_type"/>
</dbReference>
<dbReference type="PROSITE" id="PS51384">
    <property type="entry name" value="FAD_FR"/>
    <property type="match status" value="1"/>
</dbReference>
<accession>A0A0F9J2U1</accession>
<dbReference type="InterPro" id="IPR050415">
    <property type="entry name" value="MRET"/>
</dbReference>
<dbReference type="Gene3D" id="3.40.50.80">
    <property type="entry name" value="Nucleotide-binding domain of ferredoxin-NADP reductase (FNR) module"/>
    <property type="match status" value="1"/>
</dbReference>
<reference evidence="2" key="1">
    <citation type="journal article" date="2015" name="Nature">
        <title>Complex archaea that bridge the gap between prokaryotes and eukaryotes.</title>
        <authorList>
            <person name="Spang A."/>
            <person name="Saw J.H."/>
            <person name="Jorgensen S.L."/>
            <person name="Zaremba-Niedzwiedzka K."/>
            <person name="Martijn J."/>
            <person name="Lind A.E."/>
            <person name="van Eijk R."/>
            <person name="Schleper C."/>
            <person name="Guy L."/>
            <person name="Ettema T.J."/>
        </authorList>
    </citation>
    <scope>NUCLEOTIDE SEQUENCE</scope>
</reference>
<dbReference type="SUPFAM" id="SSF63380">
    <property type="entry name" value="Riboflavin synthase domain-like"/>
    <property type="match status" value="1"/>
</dbReference>